<evidence type="ECO:0000256" key="9">
    <source>
        <dbReference type="ARBA" id="ARBA00032370"/>
    </source>
</evidence>
<feature type="transmembrane region" description="Helical" evidence="16">
    <location>
        <begin position="20"/>
        <end position="44"/>
    </location>
</feature>
<feature type="transmembrane region" description="Helical" evidence="16">
    <location>
        <begin position="209"/>
        <end position="230"/>
    </location>
</feature>
<keyword evidence="5" id="KW-0133">Cell shape</keyword>
<evidence type="ECO:0000256" key="14">
    <source>
        <dbReference type="ARBA" id="ARBA00044770"/>
    </source>
</evidence>
<feature type="transmembrane region" description="Helical" evidence="16">
    <location>
        <begin position="293"/>
        <end position="310"/>
    </location>
</feature>
<keyword evidence="4 16" id="KW-0812">Transmembrane</keyword>
<name>A0ABT1DCT1_9PROT</name>
<dbReference type="EC" id="2.4.99.28" evidence="14"/>
<proteinExistence type="inferred from homology"/>
<sequence length="392" mass="41517">MVSRADNSVLGRWWWTVDRWTLAALLALIGFGYVMMLAASPAVAERVIGEASRTLLFLKQVVFLGLAAALMVSVSLLSPRDIRRLALLGCLGALVLTAATLVIGFETKGARRWLAFPLLGTMQPSEFLKPCLAVVSAWFLAEGNWAAAQRAAEPQRGLGLLHGRVLWPLAALGLLGVTAVILKSQPDFGMLMVVVSVFLAQAFVAGLNLVFVAVLGAGGIGLAIAAYFILPHVRSRVDRFLDPSSGDTFQITKAMEAFGNGGLFGRGPGEGRVKNLLPDAHADFVFAVAGEEFGLVVCAVILLLFAFVVVRGLIRLLAEADLFVVLAATGLLAQFGLQAFVNMASTLHLIPTKGMTLPFVSYGGSSVLAIALGMGMLLALTKKRGSRAEEAL</sequence>
<organism evidence="17 18">
    <name type="scientific">Siccirubricoccus soli</name>
    <dbReference type="NCBI Taxonomy" id="2899147"/>
    <lineage>
        <taxon>Bacteria</taxon>
        <taxon>Pseudomonadati</taxon>
        <taxon>Pseudomonadota</taxon>
        <taxon>Alphaproteobacteria</taxon>
        <taxon>Acetobacterales</taxon>
        <taxon>Roseomonadaceae</taxon>
        <taxon>Siccirubricoccus</taxon>
    </lineage>
</organism>
<keyword evidence="3" id="KW-0808">Transferase</keyword>
<keyword evidence="2" id="KW-0328">Glycosyltransferase</keyword>
<evidence type="ECO:0000256" key="4">
    <source>
        <dbReference type="ARBA" id="ARBA00022692"/>
    </source>
</evidence>
<dbReference type="InterPro" id="IPR001182">
    <property type="entry name" value="FtsW/RodA"/>
</dbReference>
<keyword evidence="8 16" id="KW-0472">Membrane</keyword>
<evidence type="ECO:0000256" key="5">
    <source>
        <dbReference type="ARBA" id="ARBA00022960"/>
    </source>
</evidence>
<dbReference type="Proteomes" id="UP001523392">
    <property type="component" value="Unassembled WGS sequence"/>
</dbReference>
<comment type="caution">
    <text evidence="17">The sequence shown here is derived from an EMBL/GenBank/DDBJ whole genome shotgun (WGS) entry which is preliminary data.</text>
</comment>
<evidence type="ECO:0000256" key="11">
    <source>
        <dbReference type="ARBA" id="ARBA00038053"/>
    </source>
</evidence>
<feature type="transmembrane region" description="Helical" evidence="16">
    <location>
        <begin position="322"/>
        <end position="341"/>
    </location>
</feature>
<protein>
    <recommendedName>
        <fullName evidence="12">Probable peptidoglycan glycosyltransferase FtsW</fullName>
        <ecNumber evidence="14">2.4.99.28</ecNumber>
    </recommendedName>
    <alternativeName>
        <fullName evidence="13">Cell division protein FtsW</fullName>
    </alternativeName>
    <alternativeName>
        <fullName evidence="10">Cell wall polymerase</fullName>
    </alternativeName>
    <alternativeName>
        <fullName evidence="9">Peptidoglycan polymerase</fullName>
    </alternativeName>
</protein>
<comment type="subcellular location">
    <subcellularLocation>
        <location evidence="1">Membrane</location>
        <topology evidence="1">Multi-pass membrane protein</topology>
    </subcellularLocation>
</comment>
<evidence type="ECO:0000256" key="13">
    <source>
        <dbReference type="ARBA" id="ARBA00041418"/>
    </source>
</evidence>
<feature type="transmembrane region" description="Helical" evidence="16">
    <location>
        <begin position="361"/>
        <end position="380"/>
    </location>
</feature>
<dbReference type="Pfam" id="PF01098">
    <property type="entry name" value="FTSW_RODA_SPOVE"/>
    <property type="match status" value="1"/>
</dbReference>
<keyword evidence="18" id="KW-1185">Reference proteome</keyword>
<evidence type="ECO:0000313" key="18">
    <source>
        <dbReference type="Proteomes" id="UP001523392"/>
    </source>
</evidence>
<evidence type="ECO:0000256" key="2">
    <source>
        <dbReference type="ARBA" id="ARBA00022676"/>
    </source>
</evidence>
<evidence type="ECO:0000256" key="16">
    <source>
        <dbReference type="SAM" id="Phobius"/>
    </source>
</evidence>
<comment type="similarity">
    <text evidence="11">Belongs to the SEDS family. FtsW subfamily.</text>
</comment>
<keyword evidence="6" id="KW-0573">Peptidoglycan synthesis</keyword>
<evidence type="ECO:0000256" key="10">
    <source>
        <dbReference type="ARBA" id="ARBA00033270"/>
    </source>
</evidence>
<dbReference type="PANTHER" id="PTHR30474">
    <property type="entry name" value="CELL CYCLE PROTEIN"/>
    <property type="match status" value="1"/>
</dbReference>
<gene>
    <name evidence="17" type="ORF">JYK14_26650</name>
</gene>
<feature type="transmembrane region" description="Helical" evidence="16">
    <location>
        <begin position="85"/>
        <end position="105"/>
    </location>
</feature>
<feature type="transmembrane region" description="Helical" evidence="16">
    <location>
        <begin position="165"/>
        <end position="182"/>
    </location>
</feature>
<evidence type="ECO:0000256" key="7">
    <source>
        <dbReference type="ARBA" id="ARBA00022989"/>
    </source>
</evidence>
<dbReference type="PANTHER" id="PTHR30474:SF2">
    <property type="entry name" value="PEPTIDOGLYCAN GLYCOSYLTRANSFERASE FTSW-RELATED"/>
    <property type="match status" value="1"/>
</dbReference>
<feature type="transmembrane region" description="Helical" evidence="16">
    <location>
        <begin position="56"/>
        <end position="79"/>
    </location>
</feature>
<reference evidence="17 18" key="1">
    <citation type="submission" date="2021-12" db="EMBL/GenBank/DDBJ databases">
        <title>Siccirubricoccus leaddurans sp. nov., a high concentration Zn2+ tolerance bacterium.</title>
        <authorList>
            <person name="Cao Y."/>
        </authorList>
    </citation>
    <scope>NUCLEOTIDE SEQUENCE [LARGE SCALE GENOMIC DNA]</scope>
    <source>
        <strain evidence="17 18">KC 17139</strain>
    </source>
</reference>
<evidence type="ECO:0000256" key="6">
    <source>
        <dbReference type="ARBA" id="ARBA00022984"/>
    </source>
</evidence>
<dbReference type="RefSeq" id="WP_252956400.1">
    <property type="nucleotide sequence ID" value="NZ_JAFIRR010000219.1"/>
</dbReference>
<evidence type="ECO:0000256" key="15">
    <source>
        <dbReference type="ARBA" id="ARBA00049902"/>
    </source>
</evidence>
<evidence type="ECO:0000256" key="3">
    <source>
        <dbReference type="ARBA" id="ARBA00022679"/>
    </source>
</evidence>
<evidence type="ECO:0000256" key="8">
    <source>
        <dbReference type="ARBA" id="ARBA00023136"/>
    </source>
</evidence>
<evidence type="ECO:0000313" key="17">
    <source>
        <dbReference type="EMBL" id="MCO6419719.1"/>
    </source>
</evidence>
<evidence type="ECO:0000256" key="12">
    <source>
        <dbReference type="ARBA" id="ARBA00041185"/>
    </source>
</evidence>
<evidence type="ECO:0000256" key="1">
    <source>
        <dbReference type="ARBA" id="ARBA00004141"/>
    </source>
</evidence>
<feature type="transmembrane region" description="Helical" evidence="16">
    <location>
        <begin position="188"/>
        <end position="204"/>
    </location>
</feature>
<dbReference type="EMBL" id="JAFIRR010000219">
    <property type="protein sequence ID" value="MCO6419719.1"/>
    <property type="molecule type" value="Genomic_DNA"/>
</dbReference>
<keyword evidence="7 16" id="KW-1133">Transmembrane helix</keyword>
<accession>A0ABT1DCT1</accession>
<comment type="catalytic activity">
    <reaction evidence="15">
        <text>[GlcNAc-(1-&gt;4)-Mur2Ac(oyl-L-Ala-gamma-D-Glu-L-Lys-D-Ala-D-Ala)](n)-di-trans,octa-cis-undecaprenyl diphosphate + beta-D-GlcNAc-(1-&gt;4)-Mur2Ac(oyl-L-Ala-gamma-D-Glu-L-Lys-D-Ala-D-Ala)-di-trans,octa-cis-undecaprenyl diphosphate = [GlcNAc-(1-&gt;4)-Mur2Ac(oyl-L-Ala-gamma-D-Glu-L-Lys-D-Ala-D-Ala)](n+1)-di-trans,octa-cis-undecaprenyl diphosphate + di-trans,octa-cis-undecaprenyl diphosphate + H(+)</text>
        <dbReference type="Rhea" id="RHEA:23708"/>
        <dbReference type="Rhea" id="RHEA-COMP:9602"/>
        <dbReference type="Rhea" id="RHEA-COMP:9603"/>
        <dbReference type="ChEBI" id="CHEBI:15378"/>
        <dbReference type="ChEBI" id="CHEBI:58405"/>
        <dbReference type="ChEBI" id="CHEBI:60033"/>
        <dbReference type="ChEBI" id="CHEBI:78435"/>
        <dbReference type="EC" id="2.4.99.28"/>
    </reaction>
</comment>